<feature type="transmembrane region" description="Helical" evidence="6">
    <location>
        <begin position="674"/>
        <end position="698"/>
    </location>
</feature>
<comment type="caution">
    <text evidence="9">The sequence shown here is derived from an EMBL/GenBank/DDBJ whole genome shotgun (WGS) entry which is preliminary data.</text>
</comment>
<feature type="transmembrane region" description="Helical" evidence="6">
    <location>
        <begin position="21"/>
        <end position="41"/>
    </location>
</feature>
<proteinExistence type="predicted"/>
<dbReference type="Pfam" id="PF02687">
    <property type="entry name" value="FtsX"/>
    <property type="match status" value="2"/>
</dbReference>
<evidence type="ECO:0000256" key="2">
    <source>
        <dbReference type="ARBA" id="ARBA00022475"/>
    </source>
</evidence>
<protein>
    <submittedName>
        <fullName evidence="9">ABC transporter permease</fullName>
    </submittedName>
</protein>
<feature type="transmembrane region" description="Helical" evidence="6">
    <location>
        <begin position="378"/>
        <end position="399"/>
    </location>
</feature>
<dbReference type="Proteomes" id="UP001597511">
    <property type="component" value="Unassembled WGS sequence"/>
</dbReference>
<gene>
    <name evidence="9" type="ORF">ACFS6H_10020</name>
</gene>
<comment type="subcellular location">
    <subcellularLocation>
        <location evidence="1">Cell membrane</location>
        <topology evidence="1">Multi-pass membrane protein</topology>
    </subcellularLocation>
</comment>
<feature type="domain" description="MacB-like periplasmic core" evidence="8">
    <location>
        <begin position="22"/>
        <end position="234"/>
    </location>
</feature>
<keyword evidence="4 6" id="KW-1133">Transmembrane helix</keyword>
<feature type="domain" description="ABC3 transporter permease C-terminal" evidence="7">
    <location>
        <begin position="677"/>
        <end position="790"/>
    </location>
</feature>
<name>A0ABW6A6I9_9BACT</name>
<evidence type="ECO:0000256" key="4">
    <source>
        <dbReference type="ARBA" id="ARBA00022989"/>
    </source>
</evidence>
<evidence type="ECO:0000256" key="3">
    <source>
        <dbReference type="ARBA" id="ARBA00022692"/>
    </source>
</evidence>
<evidence type="ECO:0000259" key="7">
    <source>
        <dbReference type="Pfam" id="PF02687"/>
    </source>
</evidence>
<evidence type="ECO:0000256" key="6">
    <source>
        <dbReference type="SAM" id="Phobius"/>
    </source>
</evidence>
<feature type="transmembrane region" description="Helical" evidence="6">
    <location>
        <begin position="337"/>
        <end position="358"/>
    </location>
</feature>
<dbReference type="InterPro" id="IPR050250">
    <property type="entry name" value="Macrolide_Exporter_MacB"/>
</dbReference>
<keyword evidence="2" id="KW-1003">Cell membrane</keyword>
<evidence type="ECO:0000313" key="9">
    <source>
        <dbReference type="EMBL" id="MFD2920045.1"/>
    </source>
</evidence>
<accession>A0ABW6A6I9</accession>
<dbReference type="RefSeq" id="WP_386097884.1">
    <property type="nucleotide sequence ID" value="NZ_JBHUOZ010000003.1"/>
</dbReference>
<evidence type="ECO:0000256" key="1">
    <source>
        <dbReference type="ARBA" id="ARBA00004651"/>
    </source>
</evidence>
<keyword evidence="5 6" id="KW-0472">Membrane</keyword>
<keyword evidence="10" id="KW-1185">Reference proteome</keyword>
<dbReference type="InterPro" id="IPR003838">
    <property type="entry name" value="ABC3_permease_C"/>
</dbReference>
<feature type="transmembrane region" description="Helical" evidence="6">
    <location>
        <begin position="420"/>
        <end position="443"/>
    </location>
</feature>
<feature type="domain" description="ABC3 transporter permease C-terminal" evidence="7">
    <location>
        <begin position="288"/>
        <end position="403"/>
    </location>
</feature>
<dbReference type="Pfam" id="PF12704">
    <property type="entry name" value="MacB_PCD"/>
    <property type="match status" value="2"/>
</dbReference>
<evidence type="ECO:0000259" key="8">
    <source>
        <dbReference type="Pfam" id="PF12704"/>
    </source>
</evidence>
<evidence type="ECO:0000313" key="10">
    <source>
        <dbReference type="Proteomes" id="UP001597511"/>
    </source>
</evidence>
<feature type="transmembrane region" description="Helical" evidence="6">
    <location>
        <begin position="760"/>
        <end position="780"/>
    </location>
</feature>
<feature type="transmembrane region" description="Helical" evidence="6">
    <location>
        <begin position="726"/>
        <end position="745"/>
    </location>
</feature>
<organism evidence="9 10">
    <name type="scientific">Terrimonas rubra</name>
    <dbReference type="NCBI Taxonomy" id="1035890"/>
    <lineage>
        <taxon>Bacteria</taxon>
        <taxon>Pseudomonadati</taxon>
        <taxon>Bacteroidota</taxon>
        <taxon>Chitinophagia</taxon>
        <taxon>Chitinophagales</taxon>
        <taxon>Chitinophagaceae</taxon>
        <taxon>Terrimonas</taxon>
    </lineage>
</organism>
<sequence>MIKNYFKIAWRNLFKNKVYGSINIIGLAIGIASFILILLYMNYELSYDKWHGSLRKVYRLGMEDKTGIVFDGGTPAPLGRFFKDNSPRIEAATTIMGGGSYEALVTTGDKKIFQSGIMQVDSLFFKVFPYELRQGNKELALQAPSTAIISEEVSKKLFGNENPVNKTIRLYNIMELTITGVLKAADGPTSLNTQVLYRSPHEKGNYHWGNYSFTTYLKLNNTTPVKELDADLNKIYFEQRIKKDSASFAEYQASADKTVLFAEKLTDIHNFPKSGGSNFQTITVLLGLAFLLLLAGAINFSNLSVATSINRAREVGVRKVLGSGRGRIFWQFMSESAVLGLISLTLAILLLLLIVPYFKQEFNILLPLFDLTNGSIYVQVLICMLLVIILSGLYPAVFLSRFNTTKVLKGDYSQGKKGGGLRGGLLVAQFTLSAFFIFGVMVVNKQMRFMQNRDKGFVSDQVMRINVQQKTGEADFDVVRNQLLAIPGVQYVSKSTTVPGDQYVDTSAGTYKIEGREVRLTTVKVSRDYFKTLNAPILMGRDFEDNYNDQHSRSVVLNEAAVKTLGLTDPVGRPINYPFCDTFQAKVIGVVKDFNVQSFANNIRPVAYTIGNNACGYMWGGGLLVKLSGPSAGNTVHAIEKLWTGIEPDMPIRYSFLDDNFQKLYLEYNRIQRVISFFTLLAVVIAVMGLFALTAFLIKEKTREIGIRKILGADVSHITFLVSKKFLQLIGIAITIALPLGWWVSQQWLQTFAYRANINWPVFLLTILTVLGIAVLTIGWQTIKAARTNPVKNLRTE</sequence>
<dbReference type="InterPro" id="IPR025857">
    <property type="entry name" value="MacB_PCD"/>
</dbReference>
<keyword evidence="3 6" id="KW-0812">Transmembrane</keyword>
<feature type="domain" description="MacB-like periplasmic core" evidence="8">
    <location>
        <begin position="450"/>
        <end position="598"/>
    </location>
</feature>
<reference evidence="10" key="1">
    <citation type="journal article" date="2019" name="Int. J. Syst. Evol. Microbiol.">
        <title>The Global Catalogue of Microorganisms (GCM) 10K type strain sequencing project: providing services to taxonomists for standard genome sequencing and annotation.</title>
        <authorList>
            <consortium name="The Broad Institute Genomics Platform"/>
            <consortium name="The Broad Institute Genome Sequencing Center for Infectious Disease"/>
            <person name="Wu L."/>
            <person name="Ma J."/>
        </authorList>
    </citation>
    <scope>NUCLEOTIDE SEQUENCE [LARGE SCALE GENOMIC DNA]</scope>
    <source>
        <strain evidence="10">KCTC 23299</strain>
    </source>
</reference>
<dbReference type="PANTHER" id="PTHR30572">
    <property type="entry name" value="MEMBRANE COMPONENT OF TRANSPORTER-RELATED"/>
    <property type="match status" value="1"/>
</dbReference>
<dbReference type="PANTHER" id="PTHR30572:SF18">
    <property type="entry name" value="ABC-TYPE MACROLIDE FAMILY EXPORT SYSTEM PERMEASE COMPONENT 2"/>
    <property type="match status" value="1"/>
</dbReference>
<dbReference type="EMBL" id="JBHUOZ010000003">
    <property type="protein sequence ID" value="MFD2920045.1"/>
    <property type="molecule type" value="Genomic_DNA"/>
</dbReference>
<feature type="transmembrane region" description="Helical" evidence="6">
    <location>
        <begin position="282"/>
        <end position="303"/>
    </location>
</feature>
<evidence type="ECO:0000256" key="5">
    <source>
        <dbReference type="ARBA" id="ARBA00023136"/>
    </source>
</evidence>